<sequence length="123" mass="13406">MATGALTEAVFSLPDEHRRGSVALVRDFARRVTATCGYRGSHEDAVLVVSELTTNAVRYGGGRPFVRIVGARDHLLVEVLDDSPDHPRPRAGGWGVRLVERLSARWGVGERGGQKVVWCELTA</sequence>
<dbReference type="Proteomes" id="UP000093053">
    <property type="component" value="Chromosome"/>
</dbReference>
<dbReference type="SUPFAM" id="SSF55874">
    <property type="entry name" value="ATPase domain of HSP90 chaperone/DNA topoisomerase II/histidine kinase"/>
    <property type="match status" value="1"/>
</dbReference>
<protein>
    <recommendedName>
        <fullName evidence="3">Histidine kinase/HSP90-like ATPase domain-containing protein</fullName>
    </recommendedName>
</protein>
<dbReference type="STRING" id="1586287.BBK82_20310"/>
<name>A0A1B2HK09_9PSEU</name>
<reference evidence="1 2" key="1">
    <citation type="submission" date="2016-07" db="EMBL/GenBank/DDBJ databases">
        <title>Complete genome sequence of the Lentzea guizhouensis DHS C013.</title>
        <authorList>
            <person name="Cao C."/>
        </authorList>
    </citation>
    <scope>NUCLEOTIDE SEQUENCE [LARGE SCALE GENOMIC DNA]</scope>
    <source>
        <strain evidence="1 2">DHS C013</strain>
    </source>
</reference>
<keyword evidence="2" id="KW-1185">Reference proteome</keyword>
<dbReference type="PANTHER" id="PTHR35526:SF3">
    <property type="entry name" value="ANTI-SIGMA-F FACTOR RSBW"/>
    <property type="match status" value="1"/>
</dbReference>
<dbReference type="EMBL" id="CP016793">
    <property type="protein sequence ID" value="ANZ38055.1"/>
    <property type="molecule type" value="Genomic_DNA"/>
</dbReference>
<dbReference type="Gene3D" id="3.30.565.10">
    <property type="entry name" value="Histidine kinase-like ATPase, C-terminal domain"/>
    <property type="match status" value="1"/>
</dbReference>
<evidence type="ECO:0000313" key="2">
    <source>
        <dbReference type="Proteomes" id="UP000093053"/>
    </source>
</evidence>
<gene>
    <name evidence="1" type="ORF">BBK82_20310</name>
</gene>
<dbReference type="InterPro" id="IPR036890">
    <property type="entry name" value="HATPase_C_sf"/>
</dbReference>
<dbReference type="RefSeq" id="WP_065916413.1">
    <property type="nucleotide sequence ID" value="NZ_CP016793.1"/>
</dbReference>
<organism evidence="1 2">
    <name type="scientific">Lentzea guizhouensis</name>
    <dbReference type="NCBI Taxonomy" id="1586287"/>
    <lineage>
        <taxon>Bacteria</taxon>
        <taxon>Bacillati</taxon>
        <taxon>Actinomycetota</taxon>
        <taxon>Actinomycetes</taxon>
        <taxon>Pseudonocardiales</taxon>
        <taxon>Pseudonocardiaceae</taxon>
        <taxon>Lentzea</taxon>
    </lineage>
</organism>
<evidence type="ECO:0000313" key="1">
    <source>
        <dbReference type="EMBL" id="ANZ38055.1"/>
    </source>
</evidence>
<dbReference type="KEGG" id="led:BBK82_20310"/>
<dbReference type="OrthoDB" id="3476098at2"/>
<dbReference type="CDD" id="cd16936">
    <property type="entry name" value="HATPase_RsbW-like"/>
    <property type="match status" value="1"/>
</dbReference>
<proteinExistence type="predicted"/>
<dbReference type="InterPro" id="IPR050267">
    <property type="entry name" value="Anti-sigma-factor_SerPK"/>
</dbReference>
<evidence type="ECO:0008006" key="3">
    <source>
        <dbReference type="Google" id="ProtNLM"/>
    </source>
</evidence>
<accession>A0A1B2HK09</accession>
<dbReference type="AlphaFoldDB" id="A0A1B2HK09"/>
<dbReference type="PANTHER" id="PTHR35526">
    <property type="entry name" value="ANTI-SIGMA-F FACTOR RSBW-RELATED"/>
    <property type="match status" value="1"/>
</dbReference>